<sequence>MMNNAKIKDLLNIDPVTKKIHLHDKRIVLMETDALGELRKDLISALGMDRAKGFLLRYGWNCGSNYAKIFKTVMPSNSDRDWMHAGPEIHEITGEVTVEIKELRFNPVTKEYYSEGYWNHSYEAEQHLNYYGYHHESVCFTLRGYAGGYVSQHLGRKIIFKEIECIGKGDSHCRWVAKPIEDWGEDIKDELPFYQEENLAQELDKAYIRIEHQNEMFQKMLRIDDQLSSALLRRKGLVSIINVVGKHLNNTVVIEDRDFGLFESYGHYTEHDFSKFLKEHTHEDEEMRNRLIQQRRTVQFSVPPQFGWQHKRLISPVIVDNEVWGHISLIKKDGNFNEMEVMCLERASTICAIQLLNERISIETEQRIKGEFLDAILNGDRSIENLSRQMKVLGYNLNRPHYVFVFSFIFPDKDLYKGVERYLDEFPRQLSSIIITQFKSIGENLLISSKLDQVVVLIPKDIPGIVNLEPRETGQLLVSKLSEKYSDFDITVGISSLCYCIDDYKRGYEEAKKAIKLSRFYNSTSKVVPFADLGFISYLSSGENFDDVKQFCMNLLGKLVTYDIQNNSELTRTLYYYLESQGNILKTSRTMNMSAGSIKYRLKRIEDISGLNLSESSDFFDAHLALKILQYSAVVEF</sequence>
<dbReference type="InterPro" id="IPR004096">
    <property type="entry name" value="V4R"/>
</dbReference>
<evidence type="ECO:0000313" key="4">
    <source>
        <dbReference type="Proteomes" id="UP001164803"/>
    </source>
</evidence>
<dbReference type="Proteomes" id="UP001164803">
    <property type="component" value="Chromosome"/>
</dbReference>
<dbReference type="Gene3D" id="3.30.1380.20">
    <property type="entry name" value="Trafficking protein particle complex subunit 3"/>
    <property type="match status" value="1"/>
</dbReference>
<dbReference type="Pfam" id="PF02830">
    <property type="entry name" value="V4R"/>
    <property type="match status" value="1"/>
</dbReference>
<dbReference type="InterPro" id="IPR041522">
    <property type="entry name" value="CdaR_GGDEF"/>
</dbReference>
<dbReference type="RefSeq" id="WP_268042876.1">
    <property type="nucleotide sequence ID" value="NZ_CP104064.1"/>
</dbReference>
<name>A0ABY6YZ62_9BACL</name>
<dbReference type="PANTHER" id="PTHR33744">
    <property type="entry name" value="CARBOHYDRATE DIACID REGULATOR"/>
    <property type="match status" value="1"/>
</dbReference>
<dbReference type="InterPro" id="IPR029016">
    <property type="entry name" value="GAF-like_dom_sf"/>
</dbReference>
<dbReference type="SMART" id="SM00989">
    <property type="entry name" value="V4R"/>
    <property type="match status" value="1"/>
</dbReference>
<gene>
    <name evidence="3" type="ORF">NZD86_15080</name>
</gene>
<dbReference type="InterPro" id="IPR010523">
    <property type="entry name" value="XylR_N"/>
</dbReference>
<dbReference type="SUPFAM" id="SSF111126">
    <property type="entry name" value="Ligand-binding domain in the NO signalling and Golgi transport"/>
    <property type="match status" value="1"/>
</dbReference>
<evidence type="ECO:0000259" key="2">
    <source>
        <dbReference type="SMART" id="SM00989"/>
    </source>
</evidence>
<keyword evidence="4" id="KW-1185">Reference proteome</keyword>
<accession>A0ABY6YZ62</accession>
<evidence type="ECO:0000313" key="3">
    <source>
        <dbReference type="EMBL" id="WAH35593.1"/>
    </source>
</evidence>
<proteinExistence type="inferred from homology"/>
<dbReference type="EMBL" id="CP104064">
    <property type="protein sequence ID" value="WAH35593.1"/>
    <property type="molecule type" value="Genomic_DNA"/>
</dbReference>
<dbReference type="Gene3D" id="3.30.450.40">
    <property type="match status" value="1"/>
</dbReference>
<dbReference type="InterPro" id="IPR042070">
    <property type="entry name" value="PucR_C-HTH_sf"/>
</dbReference>
<dbReference type="Pfam" id="PF06505">
    <property type="entry name" value="XylR_N"/>
    <property type="match status" value="1"/>
</dbReference>
<organism evidence="3 4">
    <name type="scientific">Alicyclobacillus dauci</name>
    <dbReference type="NCBI Taxonomy" id="1475485"/>
    <lineage>
        <taxon>Bacteria</taxon>
        <taxon>Bacillati</taxon>
        <taxon>Bacillota</taxon>
        <taxon>Bacilli</taxon>
        <taxon>Bacillales</taxon>
        <taxon>Alicyclobacillaceae</taxon>
        <taxon>Alicyclobacillus</taxon>
    </lineage>
</organism>
<protein>
    <submittedName>
        <fullName evidence="3">XylR N-terminal domain-containing protein</fullName>
    </submittedName>
</protein>
<evidence type="ECO:0000256" key="1">
    <source>
        <dbReference type="ARBA" id="ARBA00006754"/>
    </source>
</evidence>
<feature type="domain" description="4-vinyl reductase 4VR" evidence="2">
    <location>
        <begin position="117"/>
        <end position="179"/>
    </location>
</feature>
<dbReference type="Pfam" id="PF17853">
    <property type="entry name" value="GGDEF_2"/>
    <property type="match status" value="1"/>
</dbReference>
<comment type="similarity">
    <text evidence="1">Belongs to the CdaR family.</text>
</comment>
<reference evidence="3" key="1">
    <citation type="submission" date="2022-08" db="EMBL/GenBank/DDBJ databases">
        <title>Alicyclobacillus dauci DSM2870, complete genome.</title>
        <authorList>
            <person name="Wang Q."/>
            <person name="Cai R."/>
            <person name="Wang Z."/>
        </authorList>
    </citation>
    <scope>NUCLEOTIDE SEQUENCE</scope>
    <source>
        <strain evidence="3">DSM 28700</strain>
    </source>
</reference>
<dbReference type="InterPro" id="IPR024096">
    <property type="entry name" value="NO_sig/Golgi_transp_ligand-bd"/>
</dbReference>
<dbReference type="Pfam" id="PF13556">
    <property type="entry name" value="HTH_30"/>
    <property type="match status" value="1"/>
</dbReference>
<dbReference type="InterPro" id="IPR025736">
    <property type="entry name" value="PucR_C-HTH_dom"/>
</dbReference>
<dbReference type="InterPro" id="IPR051448">
    <property type="entry name" value="CdaR-like_regulators"/>
</dbReference>
<dbReference type="PANTHER" id="PTHR33744:SF1">
    <property type="entry name" value="DNA-BINDING TRANSCRIPTIONAL ACTIVATOR ADER"/>
    <property type="match status" value="1"/>
</dbReference>
<dbReference type="Gene3D" id="1.10.10.2840">
    <property type="entry name" value="PucR C-terminal helix-turn-helix domain"/>
    <property type="match status" value="1"/>
</dbReference>